<dbReference type="RefSeq" id="WP_309981166.1">
    <property type="nucleotide sequence ID" value="NZ_JAVDTI010000001.1"/>
</dbReference>
<dbReference type="Proteomes" id="UP001264980">
    <property type="component" value="Unassembled WGS sequence"/>
</dbReference>
<dbReference type="InterPro" id="IPR001173">
    <property type="entry name" value="Glyco_trans_2-like"/>
</dbReference>
<dbReference type="InterPro" id="IPR029044">
    <property type="entry name" value="Nucleotide-diphossugar_trans"/>
</dbReference>
<reference evidence="2 3" key="1">
    <citation type="submission" date="2023-07" db="EMBL/GenBank/DDBJ databases">
        <title>Sorghum-associated microbial communities from plants grown in Nebraska, USA.</title>
        <authorList>
            <person name="Schachtman D."/>
        </authorList>
    </citation>
    <scope>NUCLEOTIDE SEQUENCE [LARGE SCALE GENOMIC DNA]</scope>
    <source>
        <strain evidence="2 3">BE57</strain>
    </source>
</reference>
<gene>
    <name evidence="2" type="ORF">J2W84_000803</name>
</gene>
<dbReference type="Gene3D" id="3.90.550.10">
    <property type="entry name" value="Spore Coat Polysaccharide Biosynthesis Protein SpsA, Chain A"/>
    <property type="match status" value="1"/>
</dbReference>
<organism evidence="2 3">
    <name type="scientific">Dyadobacter fermentans</name>
    <dbReference type="NCBI Taxonomy" id="94254"/>
    <lineage>
        <taxon>Bacteria</taxon>
        <taxon>Pseudomonadati</taxon>
        <taxon>Bacteroidota</taxon>
        <taxon>Cytophagia</taxon>
        <taxon>Cytophagales</taxon>
        <taxon>Spirosomataceae</taxon>
        <taxon>Dyadobacter</taxon>
    </lineage>
</organism>
<protein>
    <submittedName>
        <fullName evidence="2">Glycosyltransferase involved in cell wall biosynthesis</fullName>
    </submittedName>
</protein>
<comment type="caution">
    <text evidence="2">The sequence shown here is derived from an EMBL/GenBank/DDBJ whole genome shotgun (WGS) entry which is preliminary data.</text>
</comment>
<evidence type="ECO:0000259" key="1">
    <source>
        <dbReference type="Pfam" id="PF00535"/>
    </source>
</evidence>
<feature type="domain" description="Glycosyltransferase 2-like" evidence="1">
    <location>
        <begin position="13"/>
        <end position="173"/>
    </location>
</feature>
<keyword evidence="3" id="KW-1185">Reference proteome</keyword>
<dbReference type="PANTHER" id="PTHR22916">
    <property type="entry name" value="GLYCOSYLTRANSFERASE"/>
    <property type="match status" value="1"/>
</dbReference>
<dbReference type="Pfam" id="PF00535">
    <property type="entry name" value="Glycos_transf_2"/>
    <property type="match status" value="1"/>
</dbReference>
<evidence type="ECO:0000313" key="2">
    <source>
        <dbReference type="EMBL" id="MDR6803766.1"/>
    </source>
</evidence>
<dbReference type="EMBL" id="JAVDTI010000001">
    <property type="protein sequence ID" value="MDR6803766.1"/>
    <property type="molecule type" value="Genomic_DNA"/>
</dbReference>
<dbReference type="PANTHER" id="PTHR22916:SF3">
    <property type="entry name" value="UDP-GLCNAC:BETAGAL BETA-1,3-N-ACETYLGLUCOSAMINYLTRANSFERASE-LIKE PROTEIN 1"/>
    <property type="match status" value="1"/>
</dbReference>
<dbReference type="SUPFAM" id="SSF53448">
    <property type="entry name" value="Nucleotide-diphospho-sugar transferases"/>
    <property type="match status" value="1"/>
</dbReference>
<accession>A0ABU1QRK8</accession>
<name>A0ABU1QRK8_9BACT</name>
<dbReference type="CDD" id="cd06433">
    <property type="entry name" value="GT_2_WfgS_like"/>
    <property type="match status" value="1"/>
</dbReference>
<sequence length="263" mass="30411">MTPCFMDNSPLLTIITVTFQAEKFLGRTLNSVERALSDVNHPARLEYLIIDGGSKDQTLAIAERYPFISKIISEKDKGLYDAMNKGLRLASGKYVWFLNAGDEVFDSHTLHNLLSSLETGAGVYYSDAMMVREDGTEVGLRSHFTPHTLPENLRWQDFALGMKVCHQAFIARKDIAPLYEYENLSADIDWEIECLKRAETVQFLPFTLCRYLLGGLSVKNHRRSLTDRYKVLRKHFGLIPTLFNHLRIFWRGYWFARKNGKYW</sequence>
<proteinExistence type="predicted"/>
<evidence type="ECO:0000313" key="3">
    <source>
        <dbReference type="Proteomes" id="UP001264980"/>
    </source>
</evidence>